<dbReference type="Proteomes" id="UP000886998">
    <property type="component" value="Unassembled WGS sequence"/>
</dbReference>
<keyword evidence="2" id="KW-0548">Nucleotidyltransferase</keyword>
<dbReference type="PROSITE" id="PS50878">
    <property type="entry name" value="RT_POL"/>
    <property type="match status" value="1"/>
</dbReference>
<comment type="caution">
    <text evidence="2">The sequence shown here is derived from an EMBL/GenBank/DDBJ whole genome shotgun (WGS) entry which is preliminary data.</text>
</comment>
<proteinExistence type="predicted"/>
<name>A0A8X6M9T3_9ARAC</name>
<dbReference type="Pfam" id="PF00078">
    <property type="entry name" value="RVT_1"/>
    <property type="match status" value="1"/>
</dbReference>
<dbReference type="AlphaFoldDB" id="A0A8X6M9T3"/>
<keyword evidence="2" id="KW-0695">RNA-directed DNA polymerase</keyword>
<evidence type="ECO:0000313" key="2">
    <source>
        <dbReference type="EMBL" id="GFS39874.1"/>
    </source>
</evidence>
<dbReference type="InterPro" id="IPR043502">
    <property type="entry name" value="DNA/RNA_pol_sf"/>
</dbReference>
<dbReference type="PANTHER" id="PTHR47027:SF20">
    <property type="entry name" value="REVERSE TRANSCRIPTASE-LIKE PROTEIN WITH RNA-DIRECTED DNA POLYMERASE DOMAIN"/>
    <property type="match status" value="1"/>
</dbReference>
<dbReference type="OrthoDB" id="6515679at2759"/>
<dbReference type="PANTHER" id="PTHR47027">
    <property type="entry name" value="REVERSE TRANSCRIPTASE DOMAIN-CONTAINING PROTEIN"/>
    <property type="match status" value="1"/>
</dbReference>
<evidence type="ECO:0000313" key="3">
    <source>
        <dbReference type="Proteomes" id="UP000886998"/>
    </source>
</evidence>
<reference evidence="2" key="1">
    <citation type="submission" date="2020-08" db="EMBL/GenBank/DDBJ databases">
        <title>Multicomponent nature underlies the extraordinary mechanical properties of spider dragline silk.</title>
        <authorList>
            <person name="Kono N."/>
            <person name="Nakamura H."/>
            <person name="Mori M."/>
            <person name="Yoshida Y."/>
            <person name="Ohtoshi R."/>
            <person name="Malay A.D."/>
            <person name="Moran D.A.P."/>
            <person name="Tomita M."/>
            <person name="Numata K."/>
            <person name="Arakawa K."/>
        </authorList>
    </citation>
    <scope>NUCLEOTIDE SEQUENCE</scope>
</reference>
<keyword evidence="3" id="KW-1185">Reference proteome</keyword>
<evidence type="ECO:0000259" key="1">
    <source>
        <dbReference type="PROSITE" id="PS50878"/>
    </source>
</evidence>
<keyword evidence="2" id="KW-0808">Transferase</keyword>
<dbReference type="GO" id="GO:0003964">
    <property type="term" value="F:RNA-directed DNA polymerase activity"/>
    <property type="evidence" value="ECO:0007669"/>
    <property type="project" value="UniProtKB-KW"/>
</dbReference>
<feature type="domain" description="Reverse transcriptase" evidence="1">
    <location>
        <begin position="1"/>
        <end position="181"/>
    </location>
</feature>
<dbReference type="EMBL" id="BMAV01025240">
    <property type="protein sequence ID" value="GFS39874.1"/>
    <property type="molecule type" value="Genomic_DNA"/>
</dbReference>
<dbReference type="Gene3D" id="3.30.70.270">
    <property type="match status" value="1"/>
</dbReference>
<organism evidence="2 3">
    <name type="scientific">Trichonephila inaurata madagascariensis</name>
    <dbReference type="NCBI Taxonomy" id="2747483"/>
    <lineage>
        <taxon>Eukaryota</taxon>
        <taxon>Metazoa</taxon>
        <taxon>Ecdysozoa</taxon>
        <taxon>Arthropoda</taxon>
        <taxon>Chelicerata</taxon>
        <taxon>Arachnida</taxon>
        <taxon>Araneae</taxon>
        <taxon>Araneomorphae</taxon>
        <taxon>Entelegynae</taxon>
        <taxon>Araneoidea</taxon>
        <taxon>Nephilidae</taxon>
        <taxon>Trichonephila</taxon>
        <taxon>Trichonephila inaurata</taxon>
    </lineage>
</organism>
<sequence length="317" mass="35312">MKFSRQPKKATCPMTECWSTTTSSINISRRRGGTNKIDREFVSLATNIYRDSTTRVFVGEALTDPISINCGVKQGCPLSGILFNLAINQVLVSVQEGREGKAILAFADDLVLLAKSAEDLQTLLNITIDELDKLTLRVNTNKCAMLHISGETETGARKTRSHIALKILGDGDYYKYLGKPVGFFLMKNFKTVNEALSLLQKVATSNLAPWQKLDAWSLEGNGSAEIVENRMKHSLTRKSYTEAWQMRHNAIVRRIKTAVAYKGTILSENQTVGHSTAFRPDLDATFGNSLYIDITVPFKDRRDTFAAAAQRKLNTLR</sequence>
<gene>
    <name evidence="2" type="primary">8035137</name>
    <name evidence="2" type="ORF">TNIN_34001</name>
</gene>
<protein>
    <submittedName>
        <fullName evidence="2">Reverse transcriptase, putative</fullName>
    </submittedName>
</protein>
<accession>A0A8X6M9T3</accession>
<dbReference type="InterPro" id="IPR000477">
    <property type="entry name" value="RT_dom"/>
</dbReference>
<dbReference type="InterPro" id="IPR043128">
    <property type="entry name" value="Rev_trsase/Diguanyl_cyclase"/>
</dbReference>
<dbReference type="SUPFAM" id="SSF56672">
    <property type="entry name" value="DNA/RNA polymerases"/>
    <property type="match status" value="1"/>
</dbReference>